<comment type="caution">
    <text evidence="2">The sequence shown here is derived from an EMBL/GenBank/DDBJ whole genome shotgun (WGS) entry which is preliminary data.</text>
</comment>
<sequence>MDIFPGPLAAFRVDAVGCRTSSRLRSQPLEFWRNEERPKDTATQRLEFSNPEAHRSRVHRRALPAPQGSVAEAADKVTKQQGDSATHAESPHRIYDNGAAASMPADPGVLPGNVYIFRTQREPVEKQEQPKRTSKNSGGRCRKAEKVRDGAAPDKNPAGHTVAATSVRLPSQTTRRAAHAVAAADQTDNTHLSPDLRQADIGVAPLKAKAAGSGAAEVQSAVAWGDAGKVLAAGTPVVKSGIRRTRGDPVLRSAILVRDMAEALGQVAGPGSASNQDRIGARRSRKAAHNVQSGKLTAAQKASLGAAAAAPETAGTKMTANVPARVQLQKPEDVSPAQSGADVVTKCDEEQCHMVSFVRTRPTHQAAPRNREPPRAPLKMKSKSKSASNPKAKAKSTGSSAAAAGTRRPKRQQQLPPGLSLPAAREPEQDVDEEEAYRPRKRAREATVQEPGDPDARERSTGSAAGHESERDSERTLCTRVCTKPWAATVAEVCRQQVAKESATAEDMSAVRGHKKRCRKPKKASAAEAWIAAQPTSQPEPNISSQQAAPGDAGGSIGDAGPGKAPEEALGNAPAQIREDSVPSVMTSVGDGSRDCKAAVCAETLLQAAERIAPQRGTSVQHQEEQPANLAGDQHMQQHLIHEPDDGHWPSLIVDDDGVEVWRASGEATREKRLVHGNGESTSQQPGTARAEEMADGSGGIGNRQESGRTAEDGGRNAAGGPSQPTRRVPLSPAADAGTTLSPLDVHEADGGLPCCHARPHAVMHAEHDLQPRSGPSAPASLFSKVQSIRRALQLEGELKKLTLKWRQAIVDCEEDGWTPDQVRDLQAAYYNTDPTLPNFWREVAKGVRGRTAAECFNRVFGSAQDGEDRALFAKVLRRHNPIPAAGGGAGRPLTLAAARKRSQKAHEQELQQFIACVEGMDAESKPDEKNGVHAGGSCAREPAGDRCHTAVKEPWEHCLHDTEPTLASNCANEVGPAVNTDWREDDMYDGYSTEELEEDEDQE</sequence>
<feature type="region of interest" description="Disordered" evidence="1">
    <location>
        <begin position="267"/>
        <end position="295"/>
    </location>
</feature>
<feature type="compositionally biased region" description="Basic residues" evidence="1">
    <location>
        <begin position="512"/>
        <end position="523"/>
    </location>
</feature>
<feature type="compositionally biased region" description="Low complexity" evidence="1">
    <location>
        <begin position="385"/>
        <end position="406"/>
    </location>
</feature>
<accession>A0ABQ5SDB9</accession>
<feature type="region of interest" description="Disordered" evidence="1">
    <location>
        <begin position="670"/>
        <end position="746"/>
    </location>
</feature>
<dbReference type="EMBL" id="BSDZ01000078">
    <property type="protein sequence ID" value="GLI67550.1"/>
    <property type="molecule type" value="Genomic_DNA"/>
</dbReference>
<feature type="compositionally biased region" description="Basic and acidic residues" evidence="1">
    <location>
        <begin position="706"/>
        <end position="715"/>
    </location>
</feature>
<feature type="region of interest" description="Disordered" evidence="1">
    <location>
        <begin position="500"/>
        <end position="592"/>
    </location>
</feature>
<proteinExistence type="predicted"/>
<dbReference type="Gene3D" id="1.10.10.60">
    <property type="entry name" value="Homeodomain-like"/>
    <property type="match status" value="1"/>
</dbReference>
<feature type="region of interest" description="Disordered" evidence="1">
    <location>
        <begin position="613"/>
        <end position="653"/>
    </location>
</feature>
<evidence type="ECO:0000256" key="1">
    <source>
        <dbReference type="SAM" id="MobiDB-lite"/>
    </source>
</evidence>
<evidence type="ECO:0008006" key="4">
    <source>
        <dbReference type="Google" id="ProtNLM"/>
    </source>
</evidence>
<evidence type="ECO:0000313" key="3">
    <source>
        <dbReference type="Proteomes" id="UP001165090"/>
    </source>
</evidence>
<feature type="compositionally biased region" description="Basic and acidic residues" evidence="1">
    <location>
        <begin position="120"/>
        <end position="131"/>
    </location>
</feature>
<evidence type="ECO:0000313" key="2">
    <source>
        <dbReference type="EMBL" id="GLI67550.1"/>
    </source>
</evidence>
<feature type="region of interest" description="Disordered" evidence="1">
    <location>
        <begin position="50"/>
        <end position="91"/>
    </location>
</feature>
<organism evidence="2 3">
    <name type="scientific">Volvox africanus</name>
    <dbReference type="NCBI Taxonomy" id="51714"/>
    <lineage>
        <taxon>Eukaryota</taxon>
        <taxon>Viridiplantae</taxon>
        <taxon>Chlorophyta</taxon>
        <taxon>core chlorophytes</taxon>
        <taxon>Chlorophyceae</taxon>
        <taxon>CS clade</taxon>
        <taxon>Chlamydomonadales</taxon>
        <taxon>Volvocaceae</taxon>
        <taxon>Volvox</taxon>
    </lineage>
</organism>
<keyword evidence="3" id="KW-1185">Reference proteome</keyword>
<feature type="region of interest" description="Disordered" evidence="1">
    <location>
        <begin position="971"/>
        <end position="1004"/>
    </location>
</feature>
<feature type="compositionally biased region" description="Gly residues" evidence="1">
    <location>
        <begin position="552"/>
        <end position="561"/>
    </location>
</feature>
<feature type="compositionally biased region" description="Basic and acidic residues" evidence="1">
    <location>
        <begin position="142"/>
        <end position="152"/>
    </location>
</feature>
<protein>
    <recommendedName>
        <fullName evidence="4">Myb-like domain-containing protein</fullName>
    </recommendedName>
</protein>
<feature type="region of interest" description="Disordered" evidence="1">
    <location>
        <begin position="356"/>
        <end position="478"/>
    </location>
</feature>
<dbReference type="Proteomes" id="UP001165090">
    <property type="component" value="Unassembled WGS sequence"/>
</dbReference>
<gene>
    <name evidence="2" type="ORF">VaNZ11_011776</name>
</gene>
<feature type="compositionally biased region" description="Polar residues" evidence="1">
    <location>
        <begin position="534"/>
        <end position="548"/>
    </location>
</feature>
<feature type="compositionally biased region" description="Acidic residues" evidence="1">
    <location>
        <begin position="984"/>
        <end position="1004"/>
    </location>
</feature>
<feature type="region of interest" description="Disordered" evidence="1">
    <location>
        <begin position="120"/>
        <end position="162"/>
    </location>
</feature>
<name>A0ABQ5SDB9_9CHLO</name>
<dbReference type="InterPro" id="IPR009057">
    <property type="entry name" value="Homeodomain-like_sf"/>
</dbReference>
<reference evidence="2 3" key="1">
    <citation type="journal article" date="2023" name="IScience">
        <title>Expanded male sex-determining region conserved during the evolution of homothallism in the green alga Volvox.</title>
        <authorList>
            <person name="Yamamoto K."/>
            <person name="Matsuzaki R."/>
            <person name="Mahakham W."/>
            <person name="Heman W."/>
            <person name="Sekimoto H."/>
            <person name="Kawachi M."/>
            <person name="Minakuchi Y."/>
            <person name="Toyoda A."/>
            <person name="Nozaki H."/>
        </authorList>
    </citation>
    <scope>NUCLEOTIDE SEQUENCE [LARGE SCALE GENOMIC DNA]</scope>
    <source>
        <strain evidence="2 3">NIES-4468</strain>
    </source>
</reference>
<feature type="compositionally biased region" description="Low complexity" evidence="1">
    <location>
        <begin position="524"/>
        <end position="533"/>
    </location>
</feature>
<feature type="compositionally biased region" description="Basic and acidic residues" evidence="1">
    <location>
        <begin position="467"/>
        <end position="477"/>
    </location>
</feature>
<dbReference type="SUPFAM" id="SSF46689">
    <property type="entry name" value="Homeodomain-like"/>
    <property type="match status" value="1"/>
</dbReference>